<keyword evidence="5" id="KW-0479">Metal-binding</keyword>
<dbReference type="GO" id="GO:0016579">
    <property type="term" value="P:protein deubiquitination"/>
    <property type="evidence" value="ECO:0007669"/>
    <property type="project" value="InterPro"/>
</dbReference>
<dbReference type="EMBL" id="JAAAIN010000034">
    <property type="protein sequence ID" value="KAG0322288.1"/>
    <property type="molecule type" value="Genomic_DNA"/>
</dbReference>
<feature type="region of interest" description="Disordered" evidence="12">
    <location>
        <begin position="595"/>
        <end position="633"/>
    </location>
</feature>
<feature type="region of interest" description="Disordered" evidence="12">
    <location>
        <begin position="278"/>
        <end position="298"/>
    </location>
</feature>
<feature type="domain" description="UBP-type" evidence="14">
    <location>
        <begin position="127"/>
        <end position="270"/>
    </location>
</feature>
<comment type="catalytic activity">
    <reaction evidence="1">
        <text>Thiol-dependent hydrolysis of ester, thioester, amide, peptide and isopeptide bonds formed by the C-terminal Gly of ubiquitin (a 76-residue protein attached to proteins as an intracellular targeting signal).</text>
        <dbReference type="EC" id="3.4.19.12"/>
    </reaction>
</comment>
<dbReference type="InterPro" id="IPR050164">
    <property type="entry name" value="Peptidase_C19"/>
</dbReference>
<proteinExistence type="inferred from homology"/>
<feature type="region of interest" description="Disordered" evidence="12">
    <location>
        <begin position="73"/>
        <end position="110"/>
    </location>
</feature>
<feature type="domain" description="USP" evidence="13">
    <location>
        <begin position="302"/>
        <end position="890"/>
    </location>
</feature>
<dbReference type="InterPro" id="IPR001394">
    <property type="entry name" value="Peptidase_C19_UCH"/>
</dbReference>
<dbReference type="SMART" id="SM00290">
    <property type="entry name" value="ZnF_UBP"/>
    <property type="match status" value="1"/>
</dbReference>
<dbReference type="PANTHER" id="PTHR24006">
    <property type="entry name" value="UBIQUITIN CARBOXYL-TERMINAL HYDROLASE"/>
    <property type="match status" value="1"/>
</dbReference>
<reference evidence="15" key="1">
    <citation type="journal article" date="2020" name="Fungal Divers.">
        <title>Resolving the Mortierellaceae phylogeny through synthesis of multi-gene phylogenetics and phylogenomics.</title>
        <authorList>
            <person name="Vandepol N."/>
            <person name="Liber J."/>
            <person name="Desiro A."/>
            <person name="Na H."/>
            <person name="Kennedy M."/>
            <person name="Barry K."/>
            <person name="Grigoriev I.V."/>
            <person name="Miller A.N."/>
            <person name="O'Donnell K."/>
            <person name="Stajich J.E."/>
            <person name="Bonito G."/>
        </authorList>
    </citation>
    <scope>NUCLEOTIDE SEQUENCE</scope>
    <source>
        <strain evidence="15">NVP60</strain>
    </source>
</reference>
<dbReference type="GO" id="GO:0005829">
    <property type="term" value="C:cytosol"/>
    <property type="evidence" value="ECO:0007669"/>
    <property type="project" value="TreeGrafter"/>
</dbReference>
<dbReference type="Pfam" id="PF00443">
    <property type="entry name" value="UCH"/>
    <property type="match status" value="1"/>
</dbReference>
<organism evidence="15 16">
    <name type="scientific">Linnemannia gamsii</name>
    <dbReference type="NCBI Taxonomy" id="64522"/>
    <lineage>
        <taxon>Eukaryota</taxon>
        <taxon>Fungi</taxon>
        <taxon>Fungi incertae sedis</taxon>
        <taxon>Mucoromycota</taxon>
        <taxon>Mortierellomycotina</taxon>
        <taxon>Mortierellomycetes</taxon>
        <taxon>Mortierellales</taxon>
        <taxon>Mortierellaceae</taxon>
        <taxon>Linnemannia</taxon>
    </lineage>
</organism>
<keyword evidence="10" id="KW-0862">Zinc</keyword>
<comment type="similarity">
    <text evidence="2">Belongs to the peptidase C19 family.</text>
</comment>
<evidence type="ECO:0000256" key="4">
    <source>
        <dbReference type="ARBA" id="ARBA00022670"/>
    </source>
</evidence>
<sequence>MAGKKKKSGKKSKGPNKGGHGQHAGDDVSAMDDAILAQVIAGSQEEANNAGIVSLEESVLSEAIAASLLSANASNSNSNIDNPKDNVHDRAGSTDTAPQAPTEEENNDNLLMDTLGDDEAQFAAGVENCPHLKDAVKLPKIRKTLTATHPVPADLDHCHGCRDKHAKFSSIAQQLGVPLSVLEESDPIDNLLQPLPLDALWLCLVCSEINCGRMLRKHAVVHYDKVKNNHPLAMNLGSLDIWCYECDDQVMTSKDKNPILQECQTLLARTLQAKQAKAREGLRAQSRKSKGHKESKVKVHAPGLQNLGNTCFFNSVIQVLVETKSLRDILSDSNHTSKSISANTREGLGPLTTTFKDFLFTMWKQQGGTVTPRDLFMQIAKKWKIFRGFREQDSQELMRHLLEGIRQEEADLIKKRLAEKEQQASGDAKSEVPAPPKNVPFIDTCFSGKLVSVIVCDACKKCSYAYEDYYDLSLPIKGASVSFGSGSLVDRLRAKSRAAGFELSRTSDPSDGQGILESDQGSEEHWRHVEKLLKNVPSRSNPEILSIERSLIQFTNVDLLDGENKFACENCFKLVQTYKTQNGAAEEEGVVASVKEKEEKVEEGNVEEKDKKEDEKVETKKSDTSTDGKPHESNTILRRAYKRYLVSSLPSTLVLHLKRFEHTTTSFGLMKKIEDHVDIPTELDMAPFCIPKSELYDESASGVKELAAAESFDAGELGGESTKYRLYGATVHQGSLATGHYSNFVLSSKVEVPPPPVVSESGKPSTTTTAVSNGVEVALPDIPLSEMLARQSQKKKKKKGGGSGGVGEKKGVTVSGGPNGAIAPTVGSMDSTSAERPVNDDDSKIKKDGVVPDPVKDAREWIYCSDTQVRSASLEEVLMSRPYLLYYERC</sequence>
<protein>
    <recommendedName>
        <fullName evidence="3">ubiquitinyl hydrolase 1</fullName>
        <ecNumber evidence="3">3.4.19.12</ecNumber>
    </recommendedName>
</protein>
<keyword evidence="16" id="KW-1185">Reference proteome</keyword>
<keyword evidence="7" id="KW-0833">Ubl conjugation pathway</keyword>
<dbReference type="Proteomes" id="UP000823405">
    <property type="component" value="Unassembled WGS sequence"/>
</dbReference>
<evidence type="ECO:0000256" key="10">
    <source>
        <dbReference type="ARBA" id="ARBA00022833"/>
    </source>
</evidence>
<evidence type="ECO:0000256" key="11">
    <source>
        <dbReference type="PROSITE-ProRule" id="PRU00502"/>
    </source>
</evidence>
<accession>A0A9P6UW44</accession>
<dbReference type="InterPro" id="IPR001607">
    <property type="entry name" value="Znf_UBP"/>
</dbReference>
<dbReference type="OrthoDB" id="420187at2759"/>
<feature type="compositionally biased region" description="Basic and acidic residues" evidence="12">
    <location>
        <begin position="837"/>
        <end position="851"/>
    </location>
</feature>
<dbReference type="SUPFAM" id="SSF57850">
    <property type="entry name" value="RING/U-box"/>
    <property type="match status" value="1"/>
</dbReference>
<keyword evidence="4" id="KW-0645">Protease</keyword>
<feature type="region of interest" description="Disordered" evidence="12">
    <location>
        <begin position="754"/>
        <end position="774"/>
    </location>
</feature>
<evidence type="ECO:0000256" key="6">
    <source>
        <dbReference type="ARBA" id="ARBA00022771"/>
    </source>
</evidence>
<evidence type="ECO:0000256" key="7">
    <source>
        <dbReference type="ARBA" id="ARBA00022786"/>
    </source>
</evidence>
<feature type="compositionally biased region" description="Basic and acidic residues" evidence="12">
    <location>
        <begin position="595"/>
        <end position="632"/>
    </location>
</feature>
<feature type="compositionally biased region" description="Basic residues" evidence="12">
    <location>
        <begin position="1"/>
        <end position="14"/>
    </location>
</feature>
<dbReference type="InterPro" id="IPR038765">
    <property type="entry name" value="Papain-like_cys_pep_sf"/>
</dbReference>
<dbReference type="Pfam" id="PF02148">
    <property type="entry name" value="zf-UBP"/>
    <property type="match status" value="1"/>
</dbReference>
<dbReference type="PANTHER" id="PTHR24006:SF888">
    <property type="entry name" value="UBIQUITIN CARBOXYL-TERMINAL HYDROLASE 30"/>
    <property type="match status" value="1"/>
</dbReference>
<comment type="caution">
    <text evidence="15">The sequence shown here is derived from an EMBL/GenBank/DDBJ whole genome shotgun (WGS) entry which is preliminary data.</text>
</comment>
<evidence type="ECO:0000256" key="12">
    <source>
        <dbReference type="SAM" id="MobiDB-lite"/>
    </source>
</evidence>
<name>A0A9P6UW44_9FUNG</name>
<evidence type="ECO:0000256" key="2">
    <source>
        <dbReference type="ARBA" id="ARBA00009085"/>
    </source>
</evidence>
<dbReference type="Gene3D" id="3.90.70.10">
    <property type="entry name" value="Cysteine proteinases"/>
    <property type="match status" value="1"/>
</dbReference>
<dbReference type="PROSITE" id="PS00972">
    <property type="entry name" value="USP_1"/>
    <property type="match status" value="1"/>
</dbReference>
<dbReference type="GO" id="GO:0008270">
    <property type="term" value="F:zinc ion binding"/>
    <property type="evidence" value="ECO:0007669"/>
    <property type="project" value="UniProtKB-KW"/>
</dbReference>
<evidence type="ECO:0000259" key="13">
    <source>
        <dbReference type="PROSITE" id="PS50235"/>
    </source>
</evidence>
<keyword evidence="9" id="KW-0788">Thiol protease</keyword>
<feature type="region of interest" description="Disordered" evidence="12">
    <location>
        <begin position="1"/>
        <end position="30"/>
    </location>
</feature>
<dbReference type="PROSITE" id="PS50235">
    <property type="entry name" value="USP_3"/>
    <property type="match status" value="1"/>
</dbReference>
<dbReference type="EC" id="3.4.19.12" evidence="3"/>
<feature type="region of interest" description="Disordered" evidence="12">
    <location>
        <begin position="503"/>
        <end position="523"/>
    </location>
</feature>
<dbReference type="CDD" id="cd02667">
    <property type="entry name" value="Peptidase_C19K"/>
    <property type="match status" value="1"/>
</dbReference>
<feature type="region of interest" description="Disordered" evidence="12">
    <location>
        <begin position="789"/>
        <end position="851"/>
    </location>
</feature>
<dbReference type="InterPro" id="IPR028889">
    <property type="entry name" value="USP"/>
</dbReference>
<dbReference type="InterPro" id="IPR018200">
    <property type="entry name" value="USP_CS"/>
</dbReference>
<evidence type="ECO:0000259" key="14">
    <source>
        <dbReference type="PROSITE" id="PS50271"/>
    </source>
</evidence>
<dbReference type="GO" id="GO:0006508">
    <property type="term" value="P:proteolysis"/>
    <property type="evidence" value="ECO:0007669"/>
    <property type="project" value="UniProtKB-KW"/>
</dbReference>
<evidence type="ECO:0000256" key="9">
    <source>
        <dbReference type="ARBA" id="ARBA00022807"/>
    </source>
</evidence>
<gene>
    <name evidence="15" type="primary">USP16_2</name>
    <name evidence="15" type="ORF">BGZ97_007612</name>
</gene>
<feature type="compositionally biased region" description="Basic and acidic residues" evidence="12">
    <location>
        <begin position="82"/>
        <end position="92"/>
    </location>
</feature>
<dbReference type="InterPro" id="IPR013083">
    <property type="entry name" value="Znf_RING/FYVE/PHD"/>
</dbReference>
<keyword evidence="6 11" id="KW-0863">Zinc-finger</keyword>
<dbReference type="SUPFAM" id="SSF54001">
    <property type="entry name" value="Cysteine proteinases"/>
    <property type="match status" value="1"/>
</dbReference>
<evidence type="ECO:0000313" key="15">
    <source>
        <dbReference type="EMBL" id="KAG0322288.1"/>
    </source>
</evidence>
<evidence type="ECO:0000256" key="8">
    <source>
        <dbReference type="ARBA" id="ARBA00022801"/>
    </source>
</evidence>
<dbReference type="GO" id="GO:0004843">
    <property type="term" value="F:cysteine-type deubiquitinase activity"/>
    <property type="evidence" value="ECO:0007669"/>
    <property type="project" value="UniProtKB-EC"/>
</dbReference>
<evidence type="ECO:0000256" key="5">
    <source>
        <dbReference type="ARBA" id="ARBA00022723"/>
    </source>
</evidence>
<evidence type="ECO:0000256" key="3">
    <source>
        <dbReference type="ARBA" id="ARBA00012759"/>
    </source>
</evidence>
<evidence type="ECO:0000256" key="1">
    <source>
        <dbReference type="ARBA" id="ARBA00000707"/>
    </source>
</evidence>
<evidence type="ECO:0000313" key="16">
    <source>
        <dbReference type="Proteomes" id="UP000823405"/>
    </source>
</evidence>
<keyword evidence="8 15" id="KW-0378">Hydrolase</keyword>
<dbReference type="PROSITE" id="PS50271">
    <property type="entry name" value="ZF_UBP"/>
    <property type="match status" value="1"/>
</dbReference>
<dbReference type="GO" id="GO:0005634">
    <property type="term" value="C:nucleus"/>
    <property type="evidence" value="ECO:0007669"/>
    <property type="project" value="TreeGrafter"/>
</dbReference>
<dbReference type="Gene3D" id="3.30.40.10">
    <property type="entry name" value="Zinc/RING finger domain, C3HC4 (zinc finger)"/>
    <property type="match status" value="1"/>
</dbReference>
<dbReference type="AlphaFoldDB" id="A0A9P6UW44"/>